<name>A0ABW0BQU8_9ACTN</name>
<dbReference type="EMBL" id="JBHSKD010000029">
    <property type="protein sequence ID" value="MFC5179577.1"/>
    <property type="molecule type" value="Genomic_DNA"/>
</dbReference>
<accession>A0ABW0BQU8</accession>
<protein>
    <submittedName>
        <fullName evidence="2">M12 family metallo-peptidase</fullName>
    </submittedName>
</protein>
<dbReference type="Proteomes" id="UP001596087">
    <property type="component" value="Unassembled WGS sequence"/>
</dbReference>
<gene>
    <name evidence="2" type="ORF">ACFPGP_23090</name>
</gene>
<feature type="chain" id="PRO_5046713711" evidence="1">
    <location>
        <begin position="28"/>
        <end position="1042"/>
    </location>
</feature>
<dbReference type="Pfam" id="PF13574">
    <property type="entry name" value="Reprolysin_2"/>
    <property type="match status" value="1"/>
</dbReference>
<comment type="caution">
    <text evidence="2">The sequence shown here is derived from an EMBL/GenBank/DDBJ whole genome shotgun (WGS) entry which is preliminary data.</text>
</comment>
<organism evidence="2 3">
    <name type="scientific">Nocardioides taihuensis</name>
    <dbReference type="NCBI Taxonomy" id="1835606"/>
    <lineage>
        <taxon>Bacteria</taxon>
        <taxon>Bacillati</taxon>
        <taxon>Actinomycetota</taxon>
        <taxon>Actinomycetes</taxon>
        <taxon>Propionibacteriales</taxon>
        <taxon>Nocardioidaceae</taxon>
        <taxon>Nocardioides</taxon>
    </lineage>
</organism>
<dbReference type="SUPFAM" id="SSF55486">
    <property type="entry name" value="Metalloproteases ('zincins'), catalytic domain"/>
    <property type="match status" value="1"/>
</dbReference>
<dbReference type="Gene3D" id="3.40.390.10">
    <property type="entry name" value="Collagenase (Catalytic Domain)"/>
    <property type="match status" value="1"/>
</dbReference>
<feature type="signal peptide" evidence="1">
    <location>
        <begin position="1"/>
        <end position="27"/>
    </location>
</feature>
<evidence type="ECO:0000256" key="1">
    <source>
        <dbReference type="SAM" id="SignalP"/>
    </source>
</evidence>
<keyword evidence="1" id="KW-0732">Signal</keyword>
<dbReference type="InterPro" id="IPR024079">
    <property type="entry name" value="MetalloPept_cat_dom_sf"/>
</dbReference>
<sequence>MPRRHLRAAPALLLTALVLGGLGGPGAGPGSAAPAADRPVFTPVAALAQGPAARVHPDDFRAYRVDLPALAARLAGAPTSRAVRAGAAPLTLTLPDPGGEPAEFRVQQASVMEPGLAARHPELRTWAGTGVTDPTATVRLDLTPMGFHASVLGAGGAWYVDPAANRRGTTTHLVYDVSALPVPERPLREPEEIVGASTPAPAPRTAPGAEVQRRTYRLALVTDPSYADYFGSANVLAEKVTLVNRVDQVYNDDLAIRLVLVDGTEDLNLDTAAKATLPGGPCGADACYSASDLAAGCSGSLLSRTSFVLGQVVGADAYDVGHVALGIDGGGLAGLGVVGTSSKASGCTGLPTPEGDFFAVDYVAHEIGHQFGGNHTFDGANGNCSGGNRNAGTSVEPGSGSSVMAYAGICGPDDLQPHSDPSFSQRSIDEMTATVEADPATYDEQQVVNLQGFDTAGESFQLTYPGAEPVTLTRGPLGSYNAAGIGTAVLQLTGETPVVSGYDGAPTPGQAGFTLDFPMAGGADLDRLGVVGQGDVTGFVGVLVDGGPGTNRGVTDATGNHAPSVTAPPDRTIPVRTPFALTAAGSDVDGGGLTYLWEQNDEGRPFAGGFSLLTNDRATGPLFRVFGEAAQVTDEGTLQSPSPGLNLAGSDPTRTFPDLAQVLAGTTNAATGACPAPPPAGDPVPQTVVDCYSEYLPTAAYGGLSGGELNFRVTARDRFAAGGGTAYDDVTLSVDDTAGPLLVTSYGAPGGTAGAGAVRTVTWDVNGTDAAGLARQVQILLSTDGGQTWPTVLDDETPNDGAADVLMPDLESSTARLRVQAVDNYFFDVSDADFTITHTPDTTPPDTTITSAPKEGSFVLSRRFDVGFTSTEAGDGAVCTLDDAPVPCAAGKARLQGFGTGPHVFTVAARDASDNLDPTPAVRRFVAPLHVDDLRRSAGWKRVPSTRAYRGAFVVAEKRGRTLRTTAAAVTRVALVVTRAPVSGKVAVLLDGARIATVDLAAPSQRRRQLVTVRTFAVPKSGTWTIRTLSRDPVRIEGLGLK</sequence>
<keyword evidence="3" id="KW-1185">Reference proteome</keyword>
<dbReference type="RefSeq" id="WP_378593866.1">
    <property type="nucleotide sequence ID" value="NZ_JBHSKD010000029.1"/>
</dbReference>
<proteinExistence type="predicted"/>
<reference evidence="3" key="1">
    <citation type="journal article" date="2019" name="Int. J. Syst. Evol. Microbiol.">
        <title>The Global Catalogue of Microorganisms (GCM) 10K type strain sequencing project: providing services to taxonomists for standard genome sequencing and annotation.</title>
        <authorList>
            <consortium name="The Broad Institute Genomics Platform"/>
            <consortium name="The Broad Institute Genome Sequencing Center for Infectious Disease"/>
            <person name="Wu L."/>
            <person name="Ma J."/>
        </authorList>
    </citation>
    <scope>NUCLEOTIDE SEQUENCE [LARGE SCALE GENOMIC DNA]</scope>
    <source>
        <strain evidence="3">DFY41</strain>
    </source>
</reference>
<evidence type="ECO:0000313" key="2">
    <source>
        <dbReference type="EMBL" id="MFC5179577.1"/>
    </source>
</evidence>
<evidence type="ECO:0000313" key="3">
    <source>
        <dbReference type="Proteomes" id="UP001596087"/>
    </source>
</evidence>